<name>A0A1Q3BNE6_CEPFO</name>
<dbReference type="InParanoid" id="A0A1Q3BNE6"/>
<dbReference type="InterPro" id="IPR004827">
    <property type="entry name" value="bZIP"/>
</dbReference>
<evidence type="ECO:0000259" key="2">
    <source>
        <dbReference type="SMART" id="SM00338"/>
    </source>
</evidence>
<dbReference type="Proteomes" id="UP000187406">
    <property type="component" value="Unassembled WGS sequence"/>
</dbReference>
<dbReference type="CDD" id="cd14686">
    <property type="entry name" value="bZIP"/>
    <property type="match status" value="1"/>
</dbReference>
<comment type="caution">
    <text evidence="3">The sequence shown here is derived from an EMBL/GenBank/DDBJ whole genome shotgun (WGS) entry which is preliminary data.</text>
</comment>
<accession>A0A1Q3BNE6</accession>
<dbReference type="OrthoDB" id="1918304at2759"/>
<evidence type="ECO:0000313" key="3">
    <source>
        <dbReference type="EMBL" id="GAV69394.1"/>
    </source>
</evidence>
<dbReference type="FunCoup" id="A0A1Q3BNE6">
    <property type="interactions" value="3"/>
</dbReference>
<feature type="domain" description="BZIP" evidence="2">
    <location>
        <begin position="52"/>
        <end position="121"/>
    </location>
</feature>
<keyword evidence="4" id="KW-1185">Reference proteome</keyword>
<dbReference type="EMBL" id="BDDD01000719">
    <property type="protein sequence ID" value="GAV69394.1"/>
    <property type="molecule type" value="Genomic_DNA"/>
</dbReference>
<organism evidence="3 4">
    <name type="scientific">Cephalotus follicularis</name>
    <name type="common">Albany pitcher plant</name>
    <dbReference type="NCBI Taxonomy" id="3775"/>
    <lineage>
        <taxon>Eukaryota</taxon>
        <taxon>Viridiplantae</taxon>
        <taxon>Streptophyta</taxon>
        <taxon>Embryophyta</taxon>
        <taxon>Tracheophyta</taxon>
        <taxon>Spermatophyta</taxon>
        <taxon>Magnoliopsida</taxon>
        <taxon>eudicotyledons</taxon>
        <taxon>Gunneridae</taxon>
        <taxon>Pentapetalae</taxon>
        <taxon>rosids</taxon>
        <taxon>fabids</taxon>
        <taxon>Oxalidales</taxon>
        <taxon>Cephalotaceae</taxon>
        <taxon>Cephalotus</taxon>
    </lineage>
</organism>
<dbReference type="SUPFAM" id="SSF57959">
    <property type="entry name" value="Leucine zipper domain"/>
    <property type="match status" value="1"/>
</dbReference>
<dbReference type="STRING" id="3775.A0A1Q3BNE6"/>
<protein>
    <submittedName>
        <fullName evidence="3">BZIP_2 domain-containing protein</fullName>
    </submittedName>
</protein>
<proteinExistence type="predicted"/>
<dbReference type="InterPro" id="IPR046347">
    <property type="entry name" value="bZIP_sf"/>
</dbReference>
<dbReference type="SMART" id="SM00338">
    <property type="entry name" value="BRLZ"/>
    <property type="match status" value="1"/>
</dbReference>
<reference evidence="4" key="1">
    <citation type="submission" date="2016-04" db="EMBL/GenBank/DDBJ databases">
        <title>Cephalotus genome sequencing.</title>
        <authorList>
            <person name="Fukushima K."/>
            <person name="Hasebe M."/>
            <person name="Fang X."/>
        </authorList>
    </citation>
    <scope>NUCLEOTIDE SEQUENCE [LARGE SCALE GENOMIC DNA]</scope>
    <source>
        <strain evidence="4">cv. St1</strain>
    </source>
</reference>
<feature type="compositionally biased region" description="Basic and acidic residues" evidence="1">
    <location>
        <begin position="46"/>
        <end position="57"/>
    </location>
</feature>
<evidence type="ECO:0000313" key="4">
    <source>
        <dbReference type="Proteomes" id="UP000187406"/>
    </source>
</evidence>
<dbReference type="GO" id="GO:0000981">
    <property type="term" value="F:DNA-binding transcription factor activity, RNA polymerase II-specific"/>
    <property type="evidence" value="ECO:0007669"/>
    <property type="project" value="TreeGrafter"/>
</dbReference>
<evidence type="ECO:0000256" key="1">
    <source>
        <dbReference type="SAM" id="MobiDB-lite"/>
    </source>
</evidence>
<dbReference type="InterPro" id="IPR031106">
    <property type="entry name" value="C/EBP"/>
</dbReference>
<dbReference type="AlphaFoldDB" id="A0A1Q3BNE6"/>
<gene>
    <name evidence="3" type="ORF">CFOL_v3_12895</name>
</gene>
<dbReference type="GO" id="GO:0006351">
    <property type="term" value="P:DNA-templated transcription"/>
    <property type="evidence" value="ECO:0007669"/>
    <property type="project" value="InterPro"/>
</dbReference>
<dbReference type="PANTHER" id="PTHR23334">
    <property type="entry name" value="CCAAT/ENHANCER BINDING PROTEIN"/>
    <property type="match status" value="1"/>
</dbReference>
<dbReference type="Gene3D" id="1.20.5.170">
    <property type="match status" value="1"/>
</dbReference>
<sequence length="209" mass="23608">MIDSFLDECLKSSRTCTHTHTCNPPGPDAAHTHTCYHTHTQVITSEDDHSKDKEHSKLKPRRPAGNREAVRKYREKKKAHTAYLEEEAKKLRLMNQQLVKKLQGQAILEAEILRLRSLLVELKGNIDNEMGRFPFQKQRNTSTVFKDADCGVQIIGGAVDLQCQTDMPCFHPHDGSSWQVSINGGSGDLLESWERNCQPAIIDCRANTS</sequence>
<dbReference type="Pfam" id="PF07716">
    <property type="entry name" value="bZIP_2"/>
    <property type="match status" value="1"/>
</dbReference>
<feature type="region of interest" description="Disordered" evidence="1">
    <location>
        <begin position="43"/>
        <end position="76"/>
    </location>
</feature>
<dbReference type="PANTHER" id="PTHR23334:SF20">
    <property type="entry name" value="BASIC LEUCINE ZIPPER 24"/>
    <property type="match status" value="1"/>
</dbReference>
<dbReference type="GO" id="GO:0000978">
    <property type="term" value="F:RNA polymerase II cis-regulatory region sequence-specific DNA binding"/>
    <property type="evidence" value="ECO:0007669"/>
    <property type="project" value="TreeGrafter"/>
</dbReference>